<dbReference type="EMBL" id="AP018248">
    <property type="protein sequence ID" value="BAZ00848.1"/>
    <property type="molecule type" value="Genomic_DNA"/>
</dbReference>
<dbReference type="InterPro" id="IPR011006">
    <property type="entry name" value="CheY-like_superfamily"/>
</dbReference>
<dbReference type="KEGG" id="ttq:NIES37_48460"/>
<dbReference type="PANTHER" id="PTHR43065">
    <property type="entry name" value="SENSOR HISTIDINE KINASE"/>
    <property type="match status" value="1"/>
</dbReference>
<dbReference type="PRINTS" id="PR00344">
    <property type="entry name" value="BCTRLSENSOR"/>
</dbReference>
<dbReference type="SUPFAM" id="SSF52172">
    <property type="entry name" value="CheY-like"/>
    <property type="match status" value="1"/>
</dbReference>
<dbReference type="CDD" id="cd19920">
    <property type="entry name" value="REC_PA4781-like"/>
    <property type="match status" value="1"/>
</dbReference>
<dbReference type="Pfam" id="PF00072">
    <property type="entry name" value="Response_reg"/>
    <property type="match status" value="1"/>
</dbReference>
<dbReference type="SMART" id="SM00448">
    <property type="entry name" value="REC"/>
    <property type="match status" value="1"/>
</dbReference>
<feature type="domain" description="Response regulatory" evidence="9">
    <location>
        <begin position="8"/>
        <end position="124"/>
    </location>
</feature>
<evidence type="ECO:0000259" key="8">
    <source>
        <dbReference type="PROSITE" id="PS50109"/>
    </source>
</evidence>
<dbReference type="EC" id="2.7.13.3" evidence="2"/>
<dbReference type="Pfam" id="PF02518">
    <property type="entry name" value="HATPase_c"/>
    <property type="match status" value="1"/>
</dbReference>
<evidence type="ECO:0000256" key="1">
    <source>
        <dbReference type="ARBA" id="ARBA00000085"/>
    </source>
</evidence>
<evidence type="ECO:0000256" key="6">
    <source>
        <dbReference type="PROSITE-ProRule" id="PRU00169"/>
    </source>
</evidence>
<dbReference type="InterPro" id="IPR001789">
    <property type="entry name" value="Sig_transdc_resp-reg_receiver"/>
</dbReference>
<keyword evidence="3 6" id="KW-0597">Phosphoprotein</keyword>
<dbReference type="Gene3D" id="3.30.565.10">
    <property type="entry name" value="Histidine kinase-like ATPase, C-terminal domain"/>
    <property type="match status" value="1"/>
</dbReference>
<evidence type="ECO:0000313" key="10">
    <source>
        <dbReference type="EMBL" id="BAZ00848.1"/>
    </source>
</evidence>
<keyword evidence="5" id="KW-0902">Two-component regulatory system</keyword>
<feature type="coiled-coil region" evidence="7">
    <location>
        <begin position="126"/>
        <end position="192"/>
    </location>
</feature>
<dbReference type="CDD" id="cd00082">
    <property type="entry name" value="HisKA"/>
    <property type="match status" value="1"/>
</dbReference>
<evidence type="ECO:0000259" key="9">
    <source>
        <dbReference type="PROSITE" id="PS50110"/>
    </source>
</evidence>
<keyword evidence="11" id="KW-1185">Reference proteome</keyword>
<keyword evidence="4 10" id="KW-0808">Transferase</keyword>
<evidence type="ECO:0000256" key="4">
    <source>
        <dbReference type="ARBA" id="ARBA00022777"/>
    </source>
</evidence>
<protein>
    <recommendedName>
        <fullName evidence="2">histidine kinase</fullName>
        <ecNumber evidence="2">2.7.13.3</ecNumber>
    </recommendedName>
</protein>
<dbReference type="SUPFAM" id="SSF47384">
    <property type="entry name" value="Homodimeric domain of signal transducing histidine kinase"/>
    <property type="match status" value="1"/>
</dbReference>
<gene>
    <name evidence="10" type="ORF">NIES37_48460</name>
</gene>
<accession>A0A1Z4N551</accession>
<keyword evidence="7" id="KW-0175">Coiled coil</keyword>
<evidence type="ECO:0000313" key="11">
    <source>
        <dbReference type="Proteomes" id="UP000218785"/>
    </source>
</evidence>
<dbReference type="InterPro" id="IPR003661">
    <property type="entry name" value="HisK_dim/P_dom"/>
</dbReference>
<dbReference type="GO" id="GO:0000155">
    <property type="term" value="F:phosphorelay sensor kinase activity"/>
    <property type="evidence" value="ECO:0007669"/>
    <property type="project" value="InterPro"/>
</dbReference>
<feature type="modified residue" description="4-aspartylphosphate" evidence="6">
    <location>
        <position position="57"/>
    </location>
</feature>
<proteinExistence type="predicted"/>
<name>A0A1Z4N551_9CYAN</name>
<dbReference type="InterPro" id="IPR005467">
    <property type="entry name" value="His_kinase_dom"/>
</dbReference>
<dbReference type="InterPro" id="IPR036097">
    <property type="entry name" value="HisK_dim/P_sf"/>
</dbReference>
<dbReference type="InterPro" id="IPR036890">
    <property type="entry name" value="HATPase_C_sf"/>
</dbReference>
<dbReference type="SMART" id="SM00387">
    <property type="entry name" value="HATPase_c"/>
    <property type="match status" value="1"/>
</dbReference>
<dbReference type="InterPro" id="IPR003594">
    <property type="entry name" value="HATPase_dom"/>
</dbReference>
<dbReference type="SUPFAM" id="SSF55874">
    <property type="entry name" value="ATPase domain of HSP90 chaperone/DNA topoisomerase II/histidine kinase"/>
    <property type="match status" value="1"/>
</dbReference>
<evidence type="ECO:0000256" key="3">
    <source>
        <dbReference type="ARBA" id="ARBA00022553"/>
    </source>
</evidence>
<reference evidence="10 11" key="1">
    <citation type="submission" date="2017-06" db="EMBL/GenBank/DDBJ databases">
        <title>Genome sequencing of cyanobaciteial culture collection at National Institute for Environmental Studies (NIES).</title>
        <authorList>
            <person name="Hirose Y."/>
            <person name="Shimura Y."/>
            <person name="Fujisawa T."/>
            <person name="Nakamura Y."/>
            <person name="Kawachi M."/>
        </authorList>
    </citation>
    <scope>NUCLEOTIDE SEQUENCE [LARGE SCALE GENOMIC DNA]</scope>
    <source>
        <strain evidence="10 11">NIES-37</strain>
    </source>
</reference>
<evidence type="ECO:0000256" key="2">
    <source>
        <dbReference type="ARBA" id="ARBA00012438"/>
    </source>
</evidence>
<dbReference type="PROSITE" id="PS50109">
    <property type="entry name" value="HIS_KIN"/>
    <property type="match status" value="1"/>
</dbReference>
<dbReference type="Gene3D" id="1.10.287.130">
    <property type="match status" value="1"/>
</dbReference>
<dbReference type="PROSITE" id="PS50110">
    <property type="entry name" value="RESPONSE_REGULATORY"/>
    <property type="match status" value="1"/>
</dbReference>
<dbReference type="Proteomes" id="UP000218785">
    <property type="component" value="Chromosome"/>
</dbReference>
<comment type="catalytic activity">
    <reaction evidence="1">
        <text>ATP + protein L-histidine = ADP + protein N-phospho-L-histidine.</text>
        <dbReference type="EC" id="2.7.13.3"/>
    </reaction>
</comment>
<evidence type="ECO:0000256" key="5">
    <source>
        <dbReference type="ARBA" id="ARBA00023012"/>
    </source>
</evidence>
<dbReference type="RefSeq" id="WP_096580043.1">
    <property type="nucleotide sequence ID" value="NZ_CAWNJS010000001.1"/>
</dbReference>
<sequence>MQNSDTNLILIVDDTPTNLEVLSEALTDAGFDVAVATTGESAIKQIEYDPPELILLDVMMPGIDGFETCCRLKANPKTKNIPIIFMTALSDTVDKVKGLSLGAVDYITKPFQQAEALARIQVHLKLQNISAAMEKQNVRLKQEIAERANAETALQKLTQELEQRVTERTQELSQALQDLKNAQVQLIQTEKLATLGQLVAGVAHEINNPINFIHGNLDHASCYINDLLELLKLYQIQFPESTSEIVKKSKEIDLDFIRADLPKIISSMAVGTQRIQEIVQSFRNFSRHDEAEVKQVNIHDGLDSTLMMIDHRLKASTEYPPIQVVKDYGNLPPVECFAGQMNQVFMNVLSNAIDALEELMGDGHSYCTLSPMIRIQTEIVGANRIAIRIADNGPGIPKEVQKRVFDPFFTTKPAGKGTGLGMSISHQIVTEKHGGSLSCISSSGKGAEFIIEIPIQLIKLSNANWWQSQDVPTNSNSMQSQSFPHYRQDIALLNEL</sequence>
<keyword evidence="4 10" id="KW-0418">Kinase</keyword>
<dbReference type="Gene3D" id="3.40.50.2300">
    <property type="match status" value="1"/>
</dbReference>
<feature type="domain" description="Histidine kinase" evidence="8">
    <location>
        <begin position="201"/>
        <end position="457"/>
    </location>
</feature>
<evidence type="ECO:0000256" key="7">
    <source>
        <dbReference type="SAM" id="Coils"/>
    </source>
</evidence>
<dbReference type="PANTHER" id="PTHR43065:SF50">
    <property type="entry name" value="HISTIDINE KINASE"/>
    <property type="match status" value="1"/>
</dbReference>
<organism evidence="10 11">
    <name type="scientific">Tolypothrix tenuis PCC 7101</name>
    <dbReference type="NCBI Taxonomy" id="231146"/>
    <lineage>
        <taxon>Bacteria</taxon>
        <taxon>Bacillati</taxon>
        <taxon>Cyanobacteriota</taxon>
        <taxon>Cyanophyceae</taxon>
        <taxon>Nostocales</taxon>
        <taxon>Tolypothrichaceae</taxon>
        <taxon>Tolypothrix</taxon>
    </lineage>
</organism>
<dbReference type="InterPro" id="IPR004358">
    <property type="entry name" value="Sig_transdc_His_kin-like_C"/>
</dbReference>
<dbReference type="AlphaFoldDB" id="A0A1Z4N551"/>